<feature type="compositionally biased region" description="Basic and acidic residues" evidence="2">
    <location>
        <begin position="928"/>
        <end position="941"/>
    </location>
</feature>
<accession>A0ABY6VND6</accession>
<keyword evidence="7" id="KW-1185">Reference proteome</keyword>
<dbReference type="Pfam" id="PF15976">
    <property type="entry name" value="CooC_C"/>
    <property type="match status" value="1"/>
</dbReference>
<feature type="domain" description="Pilus assembly protein E-set like" evidence="4">
    <location>
        <begin position="294"/>
        <end position="359"/>
    </location>
</feature>
<evidence type="ECO:0000259" key="5">
    <source>
        <dbReference type="Pfam" id="PF17271"/>
    </source>
</evidence>
<feature type="region of interest" description="Disordered" evidence="2">
    <location>
        <begin position="922"/>
        <end position="941"/>
    </location>
</feature>
<dbReference type="InterPro" id="IPR035224">
    <property type="entry name" value="Usher_TcfC"/>
</dbReference>
<feature type="domain" description="TcfC Usher-like barrel" evidence="5">
    <location>
        <begin position="368"/>
        <end position="784"/>
    </location>
</feature>
<dbReference type="EMBL" id="CABPRV010000001">
    <property type="protein sequence ID" value="VVD64023.1"/>
    <property type="molecule type" value="Genomic_DNA"/>
</dbReference>
<proteinExistence type="predicted"/>
<comment type="caution">
    <text evidence="6">The sequence shown here is derived from an EMBL/GenBank/DDBJ whole genome shotgun (WGS) entry which is preliminary data.</text>
</comment>
<evidence type="ECO:0000256" key="2">
    <source>
        <dbReference type="SAM" id="MobiDB-lite"/>
    </source>
</evidence>
<organism evidence="6 7">
    <name type="scientific">Pandoraea capi</name>
    <dbReference type="NCBI Taxonomy" id="2508286"/>
    <lineage>
        <taxon>Bacteria</taxon>
        <taxon>Pseudomonadati</taxon>
        <taxon>Pseudomonadota</taxon>
        <taxon>Betaproteobacteria</taxon>
        <taxon>Burkholderiales</taxon>
        <taxon>Burkholderiaceae</taxon>
        <taxon>Pandoraea</taxon>
    </lineage>
</organism>
<dbReference type="Proteomes" id="UP000366065">
    <property type="component" value="Unassembled WGS sequence"/>
</dbReference>
<name>A0ABY6VND6_9BURK</name>
<keyword evidence="1" id="KW-0732">Signal</keyword>
<evidence type="ECO:0000313" key="6">
    <source>
        <dbReference type="EMBL" id="VVD64023.1"/>
    </source>
</evidence>
<feature type="domain" description="Pilus assembly protein C-terminal" evidence="3">
    <location>
        <begin position="809"/>
        <end position="899"/>
    </location>
</feature>
<reference evidence="6 7" key="1">
    <citation type="submission" date="2019-08" db="EMBL/GenBank/DDBJ databases">
        <authorList>
            <person name="Peeters C."/>
        </authorList>
    </citation>
    <scope>NUCLEOTIDE SEQUENCE [LARGE SCALE GENOMIC DNA]</scope>
    <source>
        <strain evidence="6 7">LMG 20602</strain>
    </source>
</reference>
<protein>
    <submittedName>
        <fullName evidence="6">Fimbrial protein</fullName>
    </submittedName>
</protein>
<dbReference type="Pfam" id="PF17271">
    <property type="entry name" value="Usher_TcfC"/>
    <property type="match status" value="1"/>
</dbReference>
<dbReference type="InterPro" id="IPR032636">
    <property type="entry name" value="Pilus_assem_E-set-like_dom"/>
</dbReference>
<evidence type="ECO:0000313" key="7">
    <source>
        <dbReference type="Proteomes" id="UP000366065"/>
    </source>
</evidence>
<gene>
    <name evidence="6" type="ORF">PCA20602_00259</name>
</gene>
<sequence>MSKIRRTYLVCLCSLPVWGHWEEASATTQVPPGFEDIALGQVEHLEVRLLGQSLGLFPVFVDPQIVRLETPESVARAIEAVVDVAPGDRQAMRLVEALARPMPRNGHLACAGGAQSSGCRYLETGSADVIFDEGQGVLDLFLAKDWLPARDPAGPAYHMNVAGSENALVHSQIVNASARDRDRNLTVLGQGALGVSPESYAGFTWSLVHASQRADVYDTSARSGGTRATIDSLYYRHDLGATHYVQAGRMDQRNLSSAQGGSFGFSLLPVERFDGARIGTSQAYRNEASAAQGSPLTVLLTRDARVDAYRGSELLGSAYLSAGVQQFDTRYFPEGSYLVTLRIFEGDALIRSEIEPFTKVGGGTHGRGTQWFAQAGRTVNRRRFDDTRQRERFTVQTGVRTAVGPGVTLTSGLVALPAQWFNETQIGWQHTFAFGRLTTTAALLTGTGGARGNTQAISFSNGLGVSLYRYQMRQANCRGGAFASDVNAFQLGCYDSLNASVALPLGKWQASAGYSESRTYGRRASTVDPLQDEFWQGSEPRDGVSRTLQAALSRSFRWQRYAVNARVGGFHRHHVDMGRPDRGGFVNVSLTRHRPALPGTPLSTFSSAGVEVRGGLGNGREGERGVRADYHASHTWTWDDTSRREIALAVTGTESGGGTANVRGAVDGRYGDAQAIYSRSFGHLGDGRANGAFAGSYASSFAVMRDRVVIGPAMLAGEPPAGVALVVGDAQADRVADGEADDESASASGGAAATLQVGGRSVTVNFGAAAMVPIGGYRVQQGEVAEAWQGLGDYSIGLLRGAGVQDYFLTPGRVKVHRVTAKRSYTYVGRAVGVDGLSLDNARVLSVAAAPLDARGEFMIESPQPLSALYLLDRGQPVRCEIRSVERRDVIRLTGTMQCEIVAQHTLPASLRSQTRVQRLLSDAQASSDHRAGLAMEDPMR</sequence>
<dbReference type="Pfam" id="PF16967">
    <property type="entry name" value="TcfC"/>
    <property type="match status" value="1"/>
</dbReference>
<evidence type="ECO:0000259" key="3">
    <source>
        <dbReference type="Pfam" id="PF15976"/>
    </source>
</evidence>
<dbReference type="InterPro" id="IPR031917">
    <property type="entry name" value="Pilus_assem_C"/>
</dbReference>
<dbReference type="RefSeq" id="WP_150719636.1">
    <property type="nucleotide sequence ID" value="NZ_CABPRV010000001.1"/>
</dbReference>
<evidence type="ECO:0000256" key="1">
    <source>
        <dbReference type="ARBA" id="ARBA00022729"/>
    </source>
</evidence>
<evidence type="ECO:0000259" key="4">
    <source>
        <dbReference type="Pfam" id="PF16967"/>
    </source>
</evidence>